<dbReference type="Gene3D" id="3.40.50.300">
    <property type="entry name" value="P-loop containing nucleotide triphosphate hydrolases"/>
    <property type="match status" value="1"/>
</dbReference>
<dbReference type="EMBL" id="JAPNKE010000002">
    <property type="protein sequence ID" value="MCY1006996.1"/>
    <property type="molecule type" value="Genomic_DNA"/>
</dbReference>
<dbReference type="InterPro" id="IPR027417">
    <property type="entry name" value="P-loop_NTPase"/>
</dbReference>
<dbReference type="AlphaFoldDB" id="A0A9X3EV10"/>
<dbReference type="GO" id="GO:0006302">
    <property type="term" value="P:double-strand break repair"/>
    <property type="evidence" value="ECO:0007669"/>
    <property type="project" value="TreeGrafter"/>
</dbReference>
<reference evidence="3" key="1">
    <citation type="submission" date="2022-11" db="EMBL/GenBank/DDBJ databases">
        <title>Minimal conservation of predation-associated metabolite biosynthetic gene clusters underscores biosynthetic potential of Myxococcota including descriptions for ten novel species: Archangium lansinium sp. nov., Myxococcus landrumus sp. nov., Nannocystis bai.</title>
        <authorList>
            <person name="Ahearne A."/>
            <person name="Stevens C."/>
            <person name="Phillips K."/>
        </authorList>
    </citation>
    <scope>NUCLEOTIDE SEQUENCE</scope>
    <source>
        <strain evidence="3">Na p29</strain>
    </source>
</reference>
<dbReference type="Pfam" id="PF13175">
    <property type="entry name" value="AAA_15"/>
    <property type="match status" value="1"/>
</dbReference>
<dbReference type="Proteomes" id="UP001150924">
    <property type="component" value="Unassembled WGS sequence"/>
</dbReference>
<keyword evidence="4" id="KW-1185">Reference proteome</keyword>
<dbReference type="PANTHER" id="PTHR32182:SF0">
    <property type="entry name" value="DNA REPLICATION AND REPAIR PROTEIN RECF"/>
    <property type="match status" value="1"/>
</dbReference>
<dbReference type="PANTHER" id="PTHR32182">
    <property type="entry name" value="DNA REPLICATION AND REPAIR PROTEIN RECF"/>
    <property type="match status" value="1"/>
</dbReference>
<dbReference type="InterPro" id="IPR041685">
    <property type="entry name" value="AAA_GajA/Old/RecF-like"/>
</dbReference>
<dbReference type="GO" id="GO:0000731">
    <property type="term" value="P:DNA synthesis involved in DNA repair"/>
    <property type="evidence" value="ECO:0007669"/>
    <property type="project" value="TreeGrafter"/>
</dbReference>
<feature type="region of interest" description="Disordered" evidence="1">
    <location>
        <begin position="79"/>
        <end position="104"/>
    </location>
</feature>
<gene>
    <name evidence="3" type="ORF">OV079_15810</name>
</gene>
<name>A0A9X3EV10_9BACT</name>
<organism evidence="3 4">
    <name type="scientific">Nannocystis pusilla</name>
    <dbReference type="NCBI Taxonomy" id="889268"/>
    <lineage>
        <taxon>Bacteria</taxon>
        <taxon>Pseudomonadati</taxon>
        <taxon>Myxococcota</taxon>
        <taxon>Polyangia</taxon>
        <taxon>Nannocystales</taxon>
        <taxon>Nannocystaceae</taxon>
        <taxon>Nannocystis</taxon>
    </lineage>
</organism>
<dbReference type="RefSeq" id="WP_267769481.1">
    <property type="nucleotide sequence ID" value="NZ_JAPNKE010000002.1"/>
</dbReference>
<proteinExistence type="predicted"/>
<dbReference type="SUPFAM" id="SSF52540">
    <property type="entry name" value="P-loop containing nucleoside triphosphate hydrolases"/>
    <property type="match status" value="1"/>
</dbReference>
<sequence>MQIRDIELTNFRGFEALKCELHPECTLFVGINGSGKTSVLDGIAALLAIWTMATQNRGHDGKLLADDRRLIRRVVNGVPSPRSRARPAFAARSRGRARGCTGRP</sequence>
<evidence type="ECO:0000313" key="3">
    <source>
        <dbReference type="EMBL" id="MCY1006996.1"/>
    </source>
</evidence>
<protein>
    <submittedName>
        <fullName evidence="3">AAA family ATPase</fullName>
    </submittedName>
</protein>
<evidence type="ECO:0000259" key="2">
    <source>
        <dbReference type="Pfam" id="PF13175"/>
    </source>
</evidence>
<evidence type="ECO:0000313" key="4">
    <source>
        <dbReference type="Proteomes" id="UP001150924"/>
    </source>
</evidence>
<evidence type="ECO:0000256" key="1">
    <source>
        <dbReference type="SAM" id="MobiDB-lite"/>
    </source>
</evidence>
<feature type="domain" description="Endonuclease GajA/Old nuclease/RecF-like AAA" evidence="2">
    <location>
        <begin position="1"/>
        <end position="47"/>
    </location>
</feature>
<accession>A0A9X3EV10</accession>
<comment type="caution">
    <text evidence="3">The sequence shown here is derived from an EMBL/GenBank/DDBJ whole genome shotgun (WGS) entry which is preliminary data.</text>
</comment>